<gene>
    <name evidence="1" type="ORF">KPL71_017028</name>
</gene>
<accession>A0ACB8KZD0</accession>
<dbReference type="Proteomes" id="UP000829398">
    <property type="component" value="Chromosome 5"/>
</dbReference>
<evidence type="ECO:0000313" key="1">
    <source>
        <dbReference type="EMBL" id="KAH9759634.1"/>
    </source>
</evidence>
<reference evidence="2" key="1">
    <citation type="journal article" date="2023" name="Hortic. Res.">
        <title>A chromosome-level phased genome enabling allele-level studies in sweet orange: a case study on citrus Huanglongbing tolerance.</title>
        <authorList>
            <person name="Wu B."/>
            <person name="Yu Q."/>
            <person name="Deng Z."/>
            <person name="Duan Y."/>
            <person name="Luo F."/>
            <person name="Gmitter F. Jr."/>
        </authorList>
    </citation>
    <scope>NUCLEOTIDE SEQUENCE [LARGE SCALE GENOMIC DNA]</scope>
    <source>
        <strain evidence="2">cv. Valencia</strain>
    </source>
</reference>
<sequence>MMEDQEEKGNAENGIGRQKQVKDEYLLQFLDSLDGYLTLLDSLSSTLSQGWLELASARHAMGASRINGALLDLKVHAAATSLKVSEQDVDSMESQPCFTLCKWASSDNGERSSGEEKSLSPQLRHRNNSQLSGIISSPVSFSHFFNFFLSCEEEKVSTRTGTPLILVDQQQRQKSLSVFGVLVSPKLRSAQLSFERALETLVEIANLHTTMLSMFEQVHKELENTNG</sequence>
<dbReference type="EMBL" id="CM039174">
    <property type="protein sequence ID" value="KAH9759634.1"/>
    <property type="molecule type" value="Genomic_DNA"/>
</dbReference>
<name>A0ACB8KZD0_CITSI</name>
<keyword evidence="2" id="KW-1185">Reference proteome</keyword>
<protein>
    <submittedName>
        <fullName evidence="1">Coiled-coil domain-containing protein 115</fullName>
    </submittedName>
</protein>
<comment type="caution">
    <text evidence="1">The sequence shown here is derived from an EMBL/GenBank/DDBJ whole genome shotgun (WGS) entry which is preliminary data.</text>
</comment>
<proteinExistence type="predicted"/>
<evidence type="ECO:0000313" key="2">
    <source>
        <dbReference type="Proteomes" id="UP000829398"/>
    </source>
</evidence>
<organism evidence="1 2">
    <name type="scientific">Citrus sinensis</name>
    <name type="common">Sweet orange</name>
    <name type="synonym">Citrus aurantium var. sinensis</name>
    <dbReference type="NCBI Taxonomy" id="2711"/>
    <lineage>
        <taxon>Eukaryota</taxon>
        <taxon>Viridiplantae</taxon>
        <taxon>Streptophyta</taxon>
        <taxon>Embryophyta</taxon>
        <taxon>Tracheophyta</taxon>
        <taxon>Spermatophyta</taxon>
        <taxon>Magnoliopsida</taxon>
        <taxon>eudicotyledons</taxon>
        <taxon>Gunneridae</taxon>
        <taxon>Pentapetalae</taxon>
        <taxon>rosids</taxon>
        <taxon>malvids</taxon>
        <taxon>Sapindales</taxon>
        <taxon>Rutaceae</taxon>
        <taxon>Aurantioideae</taxon>
        <taxon>Citrus</taxon>
    </lineage>
</organism>